<dbReference type="OrthoDB" id="1898772at2"/>
<dbReference type="AlphaFoldDB" id="A0A0K9FCD3"/>
<comment type="caution">
    <text evidence="1">The sequence shown here is derived from an EMBL/GenBank/DDBJ whole genome shotgun (WGS) entry which is preliminary data.</text>
</comment>
<proteinExistence type="predicted"/>
<sequence>MSGVRWLYISKDNKIYKIPNPKDGRFKEIKELSEQDVLKVMLYYRTKNRKPDKLVMVEFDRITLDSQGVYEVNDERKKRMLQNAFQFIYNTPQQLADNKSPFELPLAPSVPSNFEKKALYEYLNQNYPNLGNDAPAIVENAISSLTKIHQKKVDLIKEANKLRKSNLKSYFESKKV</sequence>
<gene>
    <name evidence="1" type="ORF">ACZ11_06755</name>
</gene>
<dbReference type="RefSeq" id="WP_049664705.1">
    <property type="nucleotide sequence ID" value="NZ_JBIVOC010000022.1"/>
</dbReference>
<organism evidence="1 2">
    <name type="scientific">Lysinibacillus xylanilyticus</name>
    <dbReference type="NCBI Taxonomy" id="582475"/>
    <lineage>
        <taxon>Bacteria</taxon>
        <taxon>Bacillati</taxon>
        <taxon>Bacillota</taxon>
        <taxon>Bacilli</taxon>
        <taxon>Bacillales</taxon>
        <taxon>Bacillaceae</taxon>
        <taxon>Lysinibacillus</taxon>
    </lineage>
</organism>
<evidence type="ECO:0000313" key="1">
    <source>
        <dbReference type="EMBL" id="KMY31883.1"/>
    </source>
</evidence>
<dbReference type="PATRIC" id="fig|582475.4.peg.827"/>
<evidence type="ECO:0000313" key="2">
    <source>
        <dbReference type="Proteomes" id="UP000037326"/>
    </source>
</evidence>
<dbReference type="Proteomes" id="UP000037326">
    <property type="component" value="Unassembled WGS sequence"/>
</dbReference>
<dbReference type="GeneID" id="96597975"/>
<dbReference type="EMBL" id="LFXJ01000005">
    <property type="protein sequence ID" value="KMY31883.1"/>
    <property type="molecule type" value="Genomic_DNA"/>
</dbReference>
<reference evidence="2" key="1">
    <citation type="submission" date="2015-07" db="EMBL/GenBank/DDBJ databases">
        <authorList>
            <consortium name="Consortium for Microbial Forensics and Genomics (microFORGE)"/>
            <person name="Knight B.M."/>
            <person name="Roberts D.P."/>
            <person name="Lin D."/>
            <person name="Hari K."/>
            <person name="Fletcher J."/>
            <person name="Melcher U."/>
            <person name="Blagden T."/>
            <person name="Winegar R.A."/>
        </authorList>
    </citation>
    <scope>NUCLEOTIDE SEQUENCE [LARGE SCALE GENOMIC DNA]</scope>
    <source>
        <strain evidence="2">DSM 23493</strain>
    </source>
</reference>
<accession>A0A0K9FCD3</accession>
<name>A0A0K9FCD3_9BACI</name>
<protein>
    <submittedName>
        <fullName evidence="1">Uncharacterized protein</fullName>
    </submittedName>
</protein>